<keyword evidence="6" id="KW-0444">Lipid biosynthesis</keyword>
<dbReference type="PANTHER" id="PTHR34299">
    <property type="entry name" value="DIACYLGLYCEROL KINASE"/>
    <property type="match status" value="1"/>
</dbReference>
<keyword evidence="15 24" id="KW-1133">Transmembrane helix</keyword>
<comment type="similarity">
    <text evidence="2 24">Belongs to the bacterial diacylglycerol kinase family.</text>
</comment>
<dbReference type="GO" id="GO:0006654">
    <property type="term" value="P:phosphatidic acid biosynthetic process"/>
    <property type="evidence" value="ECO:0007669"/>
    <property type="project" value="InterPro"/>
</dbReference>
<dbReference type="Gene3D" id="1.10.287.3610">
    <property type="match status" value="1"/>
</dbReference>
<evidence type="ECO:0000256" key="5">
    <source>
        <dbReference type="ARBA" id="ARBA00022475"/>
    </source>
</evidence>
<feature type="binding site" evidence="21">
    <location>
        <position position="56"/>
    </location>
    <ligand>
        <name>substrate</name>
    </ligand>
</feature>
<evidence type="ECO:0000256" key="15">
    <source>
        <dbReference type="ARBA" id="ARBA00022989"/>
    </source>
</evidence>
<dbReference type="AlphaFoldDB" id="A0A1N6N188"/>
<feature type="binding site" evidence="22">
    <location>
        <begin position="86"/>
        <end position="88"/>
    </location>
    <ligand>
        <name>ATP</name>
        <dbReference type="ChEBI" id="CHEBI:30616"/>
    </ligand>
</feature>
<evidence type="ECO:0000256" key="21">
    <source>
        <dbReference type="PIRSR" id="PIRSR600829-2"/>
    </source>
</evidence>
<evidence type="ECO:0000256" key="19">
    <source>
        <dbReference type="ARBA" id="ARBA00023264"/>
    </source>
</evidence>
<dbReference type="OrthoDB" id="9796011at2"/>
<evidence type="ECO:0000256" key="8">
    <source>
        <dbReference type="ARBA" id="ARBA00022679"/>
    </source>
</evidence>
<keyword evidence="5" id="KW-1003">Cell membrane</keyword>
<feature type="binding site" evidence="22">
    <location>
        <position position="17"/>
    </location>
    <ligand>
        <name>ATP</name>
        <dbReference type="ChEBI" id="CHEBI:30616"/>
    </ligand>
</feature>
<feature type="binding site" evidence="21">
    <location>
        <begin position="113"/>
        <end position="118"/>
    </location>
    <ligand>
        <name>substrate</name>
    </ligand>
</feature>
<feature type="binding site" evidence="21">
    <location>
        <position position="70"/>
    </location>
    <ligand>
        <name>substrate</name>
    </ligand>
</feature>
<reference evidence="25 28" key="3">
    <citation type="journal article" date="2017" name="Nat. Microbiol.">
        <title>Natural product diversity associated with the nematode symbionts Photorhabdus and Xenorhabdus.</title>
        <authorList>
            <person name="Tobias N.J."/>
            <person name="Wolff H."/>
            <person name="Djahanschiri B."/>
            <person name="Grundmann F."/>
            <person name="Kronenwerth M."/>
            <person name="Shi Y.M."/>
            <person name="Simonyi S."/>
            <person name="Grun P."/>
            <person name="Shapiro-Ilan D."/>
            <person name="Pidot S.J."/>
            <person name="Stinear T.P."/>
            <person name="Ebersberger I."/>
            <person name="Bode H.B."/>
        </authorList>
    </citation>
    <scope>NUCLEOTIDE SEQUENCE [LARGE SCALE GENOMIC DNA]</scope>
    <source>
        <strain evidence="25 28">DSM 16336</strain>
    </source>
</reference>
<dbReference type="InterPro" id="IPR033718">
    <property type="entry name" value="DAGK_prok"/>
</dbReference>
<evidence type="ECO:0000256" key="9">
    <source>
        <dbReference type="ARBA" id="ARBA00022692"/>
    </source>
</evidence>
<evidence type="ECO:0000256" key="1">
    <source>
        <dbReference type="ARBA" id="ARBA00004429"/>
    </source>
</evidence>
<evidence type="ECO:0000256" key="4">
    <source>
        <dbReference type="ARBA" id="ARBA00017575"/>
    </source>
</evidence>
<evidence type="ECO:0000256" key="10">
    <source>
        <dbReference type="ARBA" id="ARBA00022723"/>
    </source>
</evidence>
<evidence type="ECO:0000256" key="12">
    <source>
        <dbReference type="ARBA" id="ARBA00022777"/>
    </source>
</evidence>
<comment type="function">
    <text evidence="24">Catalyzes the ATP-dependent phosphorylation of sn-l,2-diacylglycerol (DAG) to phosphatidic acid. Involved in the recycling of diacylglycerol produced as a by-product during membrane-derived oligosaccharide (MDO) biosynthesis.</text>
</comment>
<keyword evidence="18" id="KW-0594">Phospholipid biosynthesis</keyword>
<feature type="active site" description="Proton acceptor" evidence="20">
    <location>
        <position position="70"/>
    </location>
</feature>
<evidence type="ECO:0000256" key="11">
    <source>
        <dbReference type="ARBA" id="ARBA00022741"/>
    </source>
</evidence>
<feature type="binding site" evidence="22">
    <location>
        <begin position="95"/>
        <end position="96"/>
    </location>
    <ligand>
        <name>ATP</name>
        <dbReference type="ChEBI" id="CHEBI:30616"/>
    </ligand>
</feature>
<comment type="cofactor">
    <cofactor evidence="23">
        <name>Mg(2+)</name>
        <dbReference type="ChEBI" id="CHEBI:18420"/>
    </cofactor>
    <text evidence="23">Mn(2+), Zn(2+), Cd(2+) and Co(2+) support activity to lesser extents.</text>
</comment>
<dbReference type="InterPro" id="IPR036945">
    <property type="entry name" value="DAGK_sf"/>
</dbReference>
<keyword evidence="16 24" id="KW-0443">Lipid metabolism</keyword>
<keyword evidence="14 23" id="KW-0460">Magnesium</keyword>
<feature type="binding site" evidence="21">
    <location>
        <begin position="31"/>
        <end position="35"/>
    </location>
    <ligand>
        <name>substrate</name>
    </ligand>
</feature>
<dbReference type="PROSITE" id="PS01069">
    <property type="entry name" value="DAGK_PROKAR"/>
    <property type="match status" value="1"/>
</dbReference>
<evidence type="ECO:0000313" key="25">
    <source>
        <dbReference type="EMBL" id="PHM31156.1"/>
    </source>
</evidence>
<evidence type="ECO:0000256" key="14">
    <source>
        <dbReference type="ARBA" id="ARBA00022842"/>
    </source>
</evidence>
<organism evidence="26 27">
    <name type="scientific">Xenorhabdus innexi</name>
    <dbReference type="NCBI Taxonomy" id="290109"/>
    <lineage>
        <taxon>Bacteria</taxon>
        <taxon>Pseudomonadati</taxon>
        <taxon>Pseudomonadota</taxon>
        <taxon>Gammaproteobacteria</taxon>
        <taxon>Enterobacterales</taxon>
        <taxon>Morganellaceae</taxon>
        <taxon>Xenorhabdus</taxon>
    </lineage>
</organism>
<gene>
    <name evidence="26" type="primary">dgkA</name>
    <name evidence="25" type="ORF">Xinn_02997</name>
    <name evidence="26" type="ORF">XIS1_850010</name>
</gene>
<dbReference type="CDD" id="cd14264">
    <property type="entry name" value="DAGK_IM"/>
    <property type="match status" value="1"/>
</dbReference>
<dbReference type="EMBL" id="NIBU01000043">
    <property type="protein sequence ID" value="PHM31156.1"/>
    <property type="molecule type" value="Genomic_DNA"/>
</dbReference>
<evidence type="ECO:0000256" key="13">
    <source>
        <dbReference type="ARBA" id="ARBA00022840"/>
    </source>
</evidence>
<keyword evidence="9 24" id="KW-0812">Transmembrane</keyword>
<feature type="transmembrane region" description="Helical" evidence="24">
    <location>
        <begin position="36"/>
        <end position="53"/>
    </location>
</feature>
<keyword evidence="11 22" id="KW-0547">Nucleotide-binding</keyword>
<keyword evidence="17 24" id="KW-0472">Membrane</keyword>
<evidence type="ECO:0000256" key="6">
    <source>
        <dbReference type="ARBA" id="ARBA00022516"/>
    </source>
</evidence>
<evidence type="ECO:0000256" key="2">
    <source>
        <dbReference type="ARBA" id="ARBA00005967"/>
    </source>
</evidence>
<feature type="transmembrane region" description="Helical" evidence="24">
    <location>
        <begin position="101"/>
        <end position="121"/>
    </location>
</feature>
<dbReference type="GO" id="GO:0004143">
    <property type="term" value="F:ATP-dependent diacylglycerol kinase activity"/>
    <property type="evidence" value="ECO:0007669"/>
    <property type="project" value="UniProtKB-EC"/>
</dbReference>
<proteinExistence type="inferred from homology"/>
<evidence type="ECO:0000256" key="18">
    <source>
        <dbReference type="ARBA" id="ARBA00023209"/>
    </source>
</evidence>
<feature type="binding site" evidence="22">
    <location>
        <position position="29"/>
    </location>
    <ligand>
        <name>ATP</name>
        <dbReference type="ChEBI" id="CHEBI:30616"/>
    </ligand>
</feature>
<sequence>MANQSTGLTRIIKAAGYSAKGIKAAWKNEAAFRQEAVLAILAIIVAFSFEFSMVERLFLISSVMLVVIVEMLNSAIEAVVDRIGSEYHELSGRAKDMGSAAVFLAMILALFIWVIIIWSYFTH</sequence>
<evidence type="ECO:0000256" key="24">
    <source>
        <dbReference type="RuleBase" id="RU363065"/>
    </source>
</evidence>
<comment type="catalytic activity">
    <reaction evidence="24">
        <text>a 1,2-diacyl-sn-glycerol + ATP = a 1,2-diacyl-sn-glycero-3-phosphate + ADP + H(+)</text>
        <dbReference type="Rhea" id="RHEA:10272"/>
        <dbReference type="ChEBI" id="CHEBI:15378"/>
        <dbReference type="ChEBI" id="CHEBI:17815"/>
        <dbReference type="ChEBI" id="CHEBI:30616"/>
        <dbReference type="ChEBI" id="CHEBI:58608"/>
        <dbReference type="ChEBI" id="CHEBI:456216"/>
        <dbReference type="EC" id="2.7.1.107"/>
    </reaction>
</comment>
<evidence type="ECO:0000256" key="16">
    <source>
        <dbReference type="ARBA" id="ARBA00023098"/>
    </source>
</evidence>
<name>A0A1N6N188_9GAMM</name>
<reference evidence="26" key="2">
    <citation type="submission" date="2016-12" db="EMBL/GenBank/DDBJ databases">
        <authorList>
            <person name="Song W.-J."/>
            <person name="Kurnit D.M."/>
        </authorList>
    </citation>
    <scope>NUCLEOTIDE SEQUENCE [LARGE SCALE GENOMIC DNA]</scope>
    <source>
        <strain evidence="26">HGB1681</strain>
    </source>
</reference>
<keyword evidence="19 24" id="KW-1208">Phospholipid metabolism</keyword>
<evidence type="ECO:0000313" key="26">
    <source>
        <dbReference type="EMBL" id="SIP74804.1"/>
    </source>
</evidence>
<evidence type="ECO:0000313" key="28">
    <source>
        <dbReference type="Proteomes" id="UP000224871"/>
    </source>
</evidence>
<dbReference type="Proteomes" id="UP000224871">
    <property type="component" value="Unassembled WGS sequence"/>
</dbReference>
<evidence type="ECO:0000313" key="27">
    <source>
        <dbReference type="Proteomes" id="UP000196435"/>
    </source>
</evidence>
<evidence type="ECO:0000256" key="7">
    <source>
        <dbReference type="ARBA" id="ARBA00022519"/>
    </source>
</evidence>
<dbReference type="GO" id="GO:0005886">
    <property type="term" value="C:plasma membrane"/>
    <property type="evidence" value="ECO:0007669"/>
    <property type="project" value="UniProtKB-SubCell"/>
</dbReference>
<dbReference type="GO" id="GO:0046872">
    <property type="term" value="F:metal ion binding"/>
    <property type="evidence" value="ECO:0007669"/>
    <property type="project" value="UniProtKB-KW"/>
</dbReference>
<dbReference type="InterPro" id="IPR000829">
    <property type="entry name" value="DAGK"/>
</dbReference>
<keyword evidence="12 24" id="KW-0418">Kinase</keyword>
<keyword evidence="8 24" id="KW-0808">Transferase</keyword>
<feature type="binding site" evidence="23">
    <location>
        <position position="29"/>
    </location>
    <ligand>
        <name>a divalent metal cation</name>
        <dbReference type="ChEBI" id="CHEBI:60240"/>
    </ligand>
</feature>
<dbReference type="PANTHER" id="PTHR34299:SF1">
    <property type="entry name" value="DIACYLGLYCEROL KINASE"/>
    <property type="match status" value="1"/>
</dbReference>
<dbReference type="Proteomes" id="UP000196435">
    <property type="component" value="Unassembled WGS sequence"/>
</dbReference>
<keyword evidence="28" id="KW-1185">Reference proteome</keyword>
<evidence type="ECO:0000256" key="22">
    <source>
        <dbReference type="PIRSR" id="PIRSR600829-3"/>
    </source>
</evidence>
<feature type="transmembrane region" description="Helical" evidence="24">
    <location>
        <begin position="59"/>
        <end position="80"/>
    </location>
</feature>
<dbReference type="RefSeq" id="WP_086954124.1">
    <property type="nucleotide sequence ID" value="NZ_CAWNQC010000241.1"/>
</dbReference>
<feature type="binding site" evidence="21">
    <location>
        <position position="10"/>
    </location>
    <ligand>
        <name>substrate</name>
    </ligand>
</feature>
<evidence type="ECO:0000256" key="23">
    <source>
        <dbReference type="PIRSR" id="PIRSR600829-4"/>
    </source>
</evidence>
<reference evidence="27" key="1">
    <citation type="submission" date="2016-12" db="EMBL/GenBank/DDBJ databases">
        <authorList>
            <person name="Gaudriault S."/>
        </authorList>
    </citation>
    <scope>NUCLEOTIDE SEQUENCE [LARGE SCALE GENOMIC DNA]</scope>
    <source>
        <strain evidence="27">HGB1681 (deposited as PTA-6826 in the American Type Culture Collection)</strain>
    </source>
</reference>
<feature type="binding site" evidence="22">
    <location>
        <position position="77"/>
    </location>
    <ligand>
        <name>ATP</name>
        <dbReference type="ChEBI" id="CHEBI:30616"/>
    </ligand>
</feature>
<dbReference type="EMBL" id="FTLG01000231">
    <property type="protein sequence ID" value="SIP74804.1"/>
    <property type="molecule type" value="Genomic_DNA"/>
</dbReference>
<protein>
    <recommendedName>
        <fullName evidence="4 24">Diacylglycerol kinase</fullName>
        <ecNumber evidence="3 24">2.7.1.107</ecNumber>
    </recommendedName>
</protein>
<evidence type="ECO:0000256" key="17">
    <source>
        <dbReference type="ARBA" id="ARBA00023136"/>
    </source>
</evidence>
<accession>A0A1N6N188</accession>
<feature type="binding site" evidence="21">
    <location>
        <position position="99"/>
    </location>
    <ligand>
        <name>substrate</name>
    </ligand>
</feature>
<keyword evidence="7 24" id="KW-0997">Cell inner membrane</keyword>
<keyword evidence="13 22" id="KW-0067">ATP-binding</keyword>
<feature type="binding site" evidence="23">
    <location>
        <position position="77"/>
    </location>
    <ligand>
        <name>a divalent metal cation</name>
        <dbReference type="ChEBI" id="CHEBI:60240"/>
    </ligand>
</feature>
<evidence type="ECO:0000256" key="3">
    <source>
        <dbReference type="ARBA" id="ARBA00012133"/>
    </source>
</evidence>
<comment type="subcellular location">
    <subcellularLocation>
        <location evidence="1 24">Cell inner membrane</location>
        <topology evidence="1 24">Multi-pass membrane protein</topology>
    </subcellularLocation>
</comment>
<dbReference type="GO" id="GO:0005524">
    <property type="term" value="F:ATP binding"/>
    <property type="evidence" value="ECO:0007669"/>
    <property type="project" value="UniProtKB-KW"/>
</dbReference>
<evidence type="ECO:0000256" key="20">
    <source>
        <dbReference type="PIRSR" id="PIRSR600829-1"/>
    </source>
</evidence>
<keyword evidence="10 23" id="KW-0479">Metal-binding</keyword>
<dbReference type="Pfam" id="PF01219">
    <property type="entry name" value="DAGK_prokar"/>
    <property type="match status" value="1"/>
</dbReference>
<dbReference type="EC" id="2.7.1.107" evidence="3 24"/>
<feature type="binding site" evidence="22">
    <location>
        <position position="10"/>
    </location>
    <ligand>
        <name>ATP</name>
        <dbReference type="ChEBI" id="CHEBI:30616"/>
    </ligand>
</feature>